<protein>
    <submittedName>
        <fullName evidence="4">Solute-binding protein</fullName>
    </submittedName>
</protein>
<gene>
    <name evidence="4" type="ORF">SDC9_62557</name>
</gene>
<dbReference type="InterPro" id="IPR018389">
    <property type="entry name" value="DctP_fam"/>
</dbReference>
<dbReference type="Pfam" id="PF03480">
    <property type="entry name" value="DctP"/>
    <property type="match status" value="1"/>
</dbReference>
<dbReference type="PANTHER" id="PTHR33376:SF4">
    <property type="entry name" value="SIALIC ACID-BINDING PERIPLASMIC PROTEIN SIAP"/>
    <property type="match status" value="1"/>
</dbReference>
<dbReference type="PIRSF" id="PIRSF006470">
    <property type="entry name" value="DctB"/>
    <property type="match status" value="1"/>
</dbReference>
<evidence type="ECO:0000313" key="4">
    <source>
        <dbReference type="EMBL" id="MPM16181.1"/>
    </source>
</evidence>
<keyword evidence="2" id="KW-0813">Transport</keyword>
<evidence type="ECO:0000256" key="3">
    <source>
        <dbReference type="ARBA" id="ARBA00022729"/>
    </source>
</evidence>
<dbReference type="PANTHER" id="PTHR33376">
    <property type="match status" value="1"/>
</dbReference>
<dbReference type="GO" id="GO:0030288">
    <property type="term" value="C:outer membrane-bounded periplasmic space"/>
    <property type="evidence" value="ECO:0007669"/>
    <property type="project" value="InterPro"/>
</dbReference>
<dbReference type="CDD" id="cd13603">
    <property type="entry name" value="PBP2_TRAP_Siap_TeaA_like"/>
    <property type="match status" value="1"/>
</dbReference>
<dbReference type="InterPro" id="IPR004682">
    <property type="entry name" value="TRAP_DctP"/>
</dbReference>
<dbReference type="NCBIfam" id="NF037995">
    <property type="entry name" value="TRAP_S1"/>
    <property type="match status" value="1"/>
</dbReference>
<dbReference type="InterPro" id="IPR038404">
    <property type="entry name" value="TRAP_DctP_sf"/>
</dbReference>
<comment type="subcellular location">
    <subcellularLocation>
        <location evidence="1">Cell envelope</location>
    </subcellularLocation>
</comment>
<comment type="caution">
    <text evidence="4">The sequence shown here is derived from an EMBL/GenBank/DDBJ whole genome shotgun (WGS) entry which is preliminary data.</text>
</comment>
<keyword evidence="3" id="KW-0732">Signal</keyword>
<sequence>MKKANVISMILAIALSLSVLLAGCGGAGGGAATSAPSGAPASAAPAKASYKITIGGCCTEDHPITQALYKFKQLVEENSNGQIEVSVYPNSQLGSNRELFESTQQGNTTVCEGGAVILAAFTDKFKFMQLPYLFNSSEAAYSFLSSNTGKELCNAIADETNLYPLWFDENGWQALTNSKREIHSPADLNGIKLRTQENDILLRLYTDIGANPMPMAYTELFTALQQGTVDGQVNPALIVQTANFYEVQKYITDVNAVYDFDFVGINYDFYKQLPDDLRKVVDDAAVVAQEQSLTDSRAASDAAYAFLEDKITVTHLTDEERAAFVEAAQPTYEWFRSQNVEANLDKYMEQVKISNDKYDAGQLENITGRDK</sequence>
<dbReference type="PROSITE" id="PS51257">
    <property type="entry name" value="PROKAR_LIPOPROTEIN"/>
    <property type="match status" value="1"/>
</dbReference>
<dbReference type="AlphaFoldDB" id="A0A644XK29"/>
<evidence type="ECO:0000256" key="1">
    <source>
        <dbReference type="ARBA" id="ARBA00004196"/>
    </source>
</evidence>
<evidence type="ECO:0000256" key="2">
    <source>
        <dbReference type="ARBA" id="ARBA00022448"/>
    </source>
</evidence>
<dbReference type="EMBL" id="VSSQ01002565">
    <property type="protein sequence ID" value="MPM16181.1"/>
    <property type="molecule type" value="Genomic_DNA"/>
</dbReference>
<dbReference type="SUPFAM" id="SSF53850">
    <property type="entry name" value="Periplasmic binding protein-like II"/>
    <property type="match status" value="1"/>
</dbReference>
<dbReference type="GO" id="GO:0055085">
    <property type="term" value="P:transmembrane transport"/>
    <property type="evidence" value="ECO:0007669"/>
    <property type="project" value="InterPro"/>
</dbReference>
<proteinExistence type="predicted"/>
<dbReference type="NCBIfam" id="TIGR00787">
    <property type="entry name" value="dctP"/>
    <property type="match status" value="1"/>
</dbReference>
<reference evidence="4" key="1">
    <citation type="submission" date="2019-08" db="EMBL/GenBank/DDBJ databases">
        <authorList>
            <person name="Kucharzyk K."/>
            <person name="Murdoch R.W."/>
            <person name="Higgins S."/>
            <person name="Loffler F."/>
        </authorList>
    </citation>
    <scope>NUCLEOTIDE SEQUENCE</scope>
</reference>
<dbReference type="Gene3D" id="3.40.190.170">
    <property type="entry name" value="Bacterial extracellular solute-binding protein, family 7"/>
    <property type="match status" value="1"/>
</dbReference>
<name>A0A644XK29_9ZZZZ</name>
<organism evidence="4">
    <name type="scientific">bioreactor metagenome</name>
    <dbReference type="NCBI Taxonomy" id="1076179"/>
    <lineage>
        <taxon>unclassified sequences</taxon>
        <taxon>metagenomes</taxon>
        <taxon>ecological metagenomes</taxon>
    </lineage>
</organism>
<accession>A0A644XK29</accession>